<name>A0A6A5ZQM1_9PLEO</name>
<reference evidence="1" key="1">
    <citation type="journal article" date="2020" name="Stud. Mycol.">
        <title>101 Dothideomycetes genomes: a test case for predicting lifestyles and emergence of pathogens.</title>
        <authorList>
            <person name="Haridas S."/>
            <person name="Albert R."/>
            <person name="Binder M."/>
            <person name="Bloem J."/>
            <person name="Labutti K."/>
            <person name="Salamov A."/>
            <person name="Andreopoulos B."/>
            <person name="Baker S."/>
            <person name="Barry K."/>
            <person name="Bills G."/>
            <person name="Bluhm B."/>
            <person name="Cannon C."/>
            <person name="Castanera R."/>
            <person name="Culley D."/>
            <person name="Daum C."/>
            <person name="Ezra D."/>
            <person name="Gonzalez J."/>
            <person name="Henrissat B."/>
            <person name="Kuo A."/>
            <person name="Liang C."/>
            <person name="Lipzen A."/>
            <person name="Lutzoni F."/>
            <person name="Magnuson J."/>
            <person name="Mondo S."/>
            <person name="Nolan M."/>
            <person name="Ohm R."/>
            <person name="Pangilinan J."/>
            <person name="Park H.-J."/>
            <person name="Ramirez L."/>
            <person name="Alfaro M."/>
            <person name="Sun H."/>
            <person name="Tritt A."/>
            <person name="Yoshinaga Y."/>
            <person name="Zwiers L.-H."/>
            <person name="Turgeon B."/>
            <person name="Goodwin S."/>
            <person name="Spatafora J."/>
            <person name="Crous P."/>
            <person name="Grigoriev I."/>
        </authorList>
    </citation>
    <scope>NUCLEOTIDE SEQUENCE</scope>
    <source>
        <strain evidence="1">CBS 627.86</strain>
    </source>
</reference>
<dbReference type="AlphaFoldDB" id="A0A6A5ZQM1"/>
<gene>
    <name evidence="1" type="ORF">BDV96DRAFT_204713</name>
</gene>
<accession>A0A6A5ZQM1</accession>
<evidence type="ECO:0000313" key="2">
    <source>
        <dbReference type="Proteomes" id="UP000799770"/>
    </source>
</evidence>
<evidence type="ECO:0000313" key="1">
    <source>
        <dbReference type="EMBL" id="KAF2121143.1"/>
    </source>
</evidence>
<dbReference type="Proteomes" id="UP000799770">
    <property type="component" value="Unassembled WGS sequence"/>
</dbReference>
<dbReference type="EMBL" id="ML977312">
    <property type="protein sequence ID" value="KAF2121143.1"/>
    <property type="molecule type" value="Genomic_DNA"/>
</dbReference>
<protein>
    <submittedName>
        <fullName evidence="1">Uncharacterized protein</fullName>
    </submittedName>
</protein>
<proteinExistence type="predicted"/>
<organism evidence="1 2">
    <name type="scientific">Lophiotrema nucula</name>
    <dbReference type="NCBI Taxonomy" id="690887"/>
    <lineage>
        <taxon>Eukaryota</taxon>
        <taxon>Fungi</taxon>
        <taxon>Dikarya</taxon>
        <taxon>Ascomycota</taxon>
        <taxon>Pezizomycotina</taxon>
        <taxon>Dothideomycetes</taxon>
        <taxon>Pleosporomycetidae</taxon>
        <taxon>Pleosporales</taxon>
        <taxon>Lophiotremataceae</taxon>
        <taxon>Lophiotrema</taxon>
    </lineage>
</organism>
<keyword evidence="2" id="KW-1185">Reference proteome</keyword>
<sequence length="237" mass="27191">MSTKSPLQAPILPYNQICGDISGNSFWYFAHMLSQACNQNGSKHRTLSLQSRKSTRKRSKMCAFCLECFSELQNDDTSKRVEHPSGIQGVEGNKDRCVMCAFYWRLILSRCDGVTPNSRHNFTVYVSIPVGREEQQHPIVDIGFKIKSEGNREGVDLQWLKVMAFCPDANERSMRAIWKPAWRVSLRERARPFRQWLQRCIDTHPQCSQIVLPGRPSRLLFIEKPTGHPAIRLVNVG</sequence>